<dbReference type="AlphaFoldDB" id="A0A3R9NMU6"/>
<dbReference type="OrthoDB" id="878538at2"/>
<dbReference type="EMBL" id="RWIU01000009">
    <property type="protein sequence ID" value="RSK39566.1"/>
    <property type="molecule type" value="Genomic_DNA"/>
</dbReference>
<accession>A0A3R9NMU6</accession>
<proteinExistence type="predicted"/>
<organism evidence="1 2">
    <name type="scientific">Hymenobacter perfusus</name>
    <dbReference type="NCBI Taxonomy" id="1236770"/>
    <lineage>
        <taxon>Bacteria</taxon>
        <taxon>Pseudomonadati</taxon>
        <taxon>Bacteroidota</taxon>
        <taxon>Cytophagia</taxon>
        <taxon>Cytophagales</taxon>
        <taxon>Hymenobacteraceae</taxon>
        <taxon>Hymenobacter</taxon>
    </lineage>
</organism>
<evidence type="ECO:0000313" key="1">
    <source>
        <dbReference type="EMBL" id="RSK39566.1"/>
    </source>
</evidence>
<name>A0A3R9NMU6_9BACT</name>
<gene>
    <name evidence="1" type="ORF">EI293_20320</name>
</gene>
<protein>
    <recommendedName>
        <fullName evidence="3">STAS/SEC14 domain-containing protein</fullName>
    </recommendedName>
</protein>
<sequence>MPFASSPPSLYFENPAGRLLADAQGFVRLEWLPGSVDGAAVRAVFEQALVLLTSTGWSRMLINQQHLTPFTPETVQWLLTDWFPRATGPGHYRWGAILSADNVFARLATTDMVGQARAQHQMLYQYFEEEPTAISWLLSQY</sequence>
<dbReference type="Proteomes" id="UP000270291">
    <property type="component" value="Unassembled WGS sequence"/>
</dbReference>
<comment type="caution">
    <text evidence="1">The sequence shown here is derived from an EMBL/GenBank/DDBJ whole genome shotgun (WGS) entry which is preliminary data.</text>
</comment>
<dbReference type="RefSeq" id="WP_125440384.1">
    <property type="nucleotide sequence ID" value="NZ_RWIU01000009.1"/>
</dbReference>
<evidence type="ECO:0000313" key="2">
    <source>
        <dbReference type="Proteomes" id="UP000270291"/>
    </source>
</evidence>
<keyword evidence="2" id="KW-1185">Reference proteome</keyword>
<evidence type="ECO:0008006" key="3">
    <source>
        <dbReference type="Google" id="ProtNLM"/>
    </source>
</evidence>
<reference evidence="1 2" key="1">
    <citation type="submission" date="2018-12" db="EMBL/GenBank/DDBJ databases">
        <authorList>
            <person name="Feng G."/>
            <person name="Zhu H."/>
        </authorList>
    </citation>
    <scope>NUCLEOTIDE SEQUENCE [LARGE SCALE GENOMIC DNA]</scope>
    <source>
        <strain evidence="1 2">LMG 26000</strain>
    </source>
</reference>